<feature type="binding site" evidence="7">
    <location>
        <position position="475"/>
    </location>
    <ligand>
        <name>meso-2,6-diaminopimelate</name>
        <dbReference type="ChEBI" id="CHEBI:57791"/>
    </ligand>
</feature>
<dbReference type="InterPro" id="IPR036565">
    <property type="entry name" value="Mur-like_cat_sf"/>
</dbReference>
<keyword evidence="2 7" id="KW-0132">Cell division</keyword>
<accession>A0A3A3GRV2</accession>
<evidence type="ECO:0000313" key="13">
    <source>
        <dbReference type="Proteomes" id="UP000266327"/>
    </source>
</evidence>
<evidence type="ECO:0000259" key="11">
    <source>
        <dbReference type="Pfam" id="PF08245"/>
    </source>
</evidence>
<feature type="binding site" evidence="7">
    <location>
        <position position="191"/>
    </location>
    <ligand>
        <name>UDP-N-acetyl-alpha-D-muramoyl-L-alanyl-D-glutamate</name>
        <dbReference type="ChEBI" id="CHEBI:83900"/>
    </ligand>
</feature>
<evidence type="ECO:0000256" key="2">
    <source>
        <dbReference type="ARBA" id="ARBA00022618"/>
    </source>
</evidence>
<protein>
    <recommendedName>
        <fullName evidence="7">UDP-N-acetylmuramoyl-L-alanyl-D-glutamate--2,6-diaminopimelate ligase</fullName>
        <ecNumber evidence="7">6.3.2.13</ecNumber>
    </recommendedName>
    <alternativeName>
        <fullName evidence="7">Meso-A2pm-adding enzyme</fullName>
    </alternativeName>
    <alternativeName>
        <fullName evidence="7">Meso-diaminopimelate-adding enzyme</fullName>
    </alternativeName>
    <alternativeName>
        <fullName evidence="7">UDP-MurNAc-L-Ala-D-Glu:meso-diaminopimelate ligase</fullName>
    </alternativeName>
    <alternativeName>
        <fullName evidence="7">UDP-MurNAc-tripeptide synthetase</fullName>
    </alternativeName>
    <alternativeName>
        <fullName evidence="7">UDP-N-acetylmuramyl-tripeptide synthetase</fullName>
    </alternativeName>
</protein>
<dbReference type="OrthoDB" id="9800958at2"/>
<keyword evidence="6 7" id="KW-0961">Cell wall biogenesis/degradation</keyword>
<feature type="binding site" evidence="7">
    <location>
        <begin position="420"/>
        <end position="423"/>
    </location>
    <ligand>
        <name>meso-2,6-diaminopimelate</name>
        <dbReference type="ChEBI" id="CHEBI:57791"/>
    </ligand>
</feature>
<dbReference type="RefSeq" id="WP_119787178.1">
    <property type="nucleotide sequence ID" value="NZ_QYUQ01000002.1"/>
</dbReference>
<dbReference type="EMBL" id="QYUQ01000002">
    <property type="protein sequence ID" value="RJG03690.1"/>
    <property type="molecule type" value="Genomic_DNA"/>
</dbReference>
<dbReference type="InterPro" id="IPR036615">
    <property type="entry name" value="Mur_ligase_C_dom_sf"/>
</dbReference>
<feature type="binding site" evidence="7">
    <location>
        <position position="185"/>
    </location>
    <ligand>
        <name>UDP-N-acetyl-alpha-D-muramoyl-L-alanyl-D-glutamate</name>
        <dbReference type="ChEBI" id="CHEBI:83900"/>
    </ligand>
</feature>
<comment type="subcellular location">
    <subcellularLocation>
        <location evidence="7 8">Cytoplasm</location>
    </subcellularLocation>
</comment>
<dbReference type="GO" id="GO:0000287">
    <property type="term" value="F:magnesium ion binding"/>
    <property type="evidence" value="ECO:0007669"/>
    <property type="project" value="UniProtKB-UniRule"/>
</dbReference>
<comment type="cofactor">
    <cofactor evidence="7">
        <name>Mg(2+)</name>
        <dbReference type="ChEBI" id="CHEBI:18420"/>
    </cofactor>
</comment>
<dbReference type="GO" id="GO:0005524">
    <property type="term" value="F:ATP binding"/>
    <property type="evidence" value="ECO:0007669"/>
    <property type="project" value="UniProtKB-UniRule"/>
</dbReference>
<evidence type="ECO:0000256" key="1">
    <source>
        <dbReference type="ARBA" id="ARBA00005898"/>
    </source>
</evidence>
<reference evidence="13" key="1">
    <citation type="submission" date="2018-09" db="EMBL/GenBank/DDBJ databases">
        <authorList>
            <person name="Zhu H."/>
        </authorList>
    </citation>
    <scope>NUCLEOTIDE SEQUENCE [LARGE SCALE GENOMIC DNA]</scope>
    <source>
        <strain evidence="13">K1S02-23</strain>
    </source>
</reference>
<dbReference type="InterPro" id="IPR035911">
    <property type="entry name" value="MurE/MurF_N"/>
</dbReference>
<keyword evidence="4 7" id="KW-0573">Peptidoglycan synthesis</keyword>
<feature type="binding site" evidence="7">
    <location>
        <position position="397"/>
    </location>
    <ligand>
        <name>meso-2,6-diaminopimelate</name>
        <dbReference type="ChEBI" id="CHEBI:57791"/>
    </ligand>
</feature>
<evidence type="ECO:0000259" key="10">
    <source>
        <dbReference type="Pfam" id="PF02875"/>
    </source>
</evidence>
<comment type="pathway">
    <text evidence="7 8">Cell wall biogenesis; peptidoglycan biosynthesis.</text>
</comment>
<keyword evidence="7 12" id="KW-0436">Ligase</keyword>
<keyword evidence="7" id="KW-0963">Cytoplasm</keyword>
<dbReference type="GO" id="GO:0005737">
    <property type="term" value="C:cytoplasm"/>
    <property type="evidence" value="ECO:0007669"/>
    <property type="project" value="UniProtKB-SubCell"/>
</dbReference>
<feature type="binding site" evidence="7">
    <location>
        <position position="193"/>
    </location>
    <ligand>
        <name>UDP-N-acetyl-alpha-D-muramoyl-L-alanyl-D-glutamate</name>
        <dbReference type="ChEBI" id="CHEBI:83900"/>
    </ligand>
</feature>
<dbReference type="Pfam" id="PF01225">
    <property type="entry name" value="Mur_ligase"/>
    <property type="match status" value="1"/>
</dbReference>
<dbReference type="InterPro" id="IPR004101">
    <property type="entry name" value="Mur_ligase_C"/>
</dbReference>
<dbReference type="Pfam" id="PF08245">
    <property type="entry name" value="Mur_ligase_M"/>
    <property type="match status" value="1"/>
</dbReference>
<keyword evidence="13" id="KW-1185">Reference proteome</keyword>
<keyword evidence="5 7" id="KW-0131">Cell cycle</keyword>
<feature type="binding site" evidence="7">
    <location>
        <position position="157"/>
    </location>
    <ligand>
        <name>UDP-N-acetyl-alpha-D-muramoyl-L-alanyl-D-glutamate</name>
        <dbReference type="ChEBI" id="CHEBI:83900"/>
    </ligand>
</feature>
<evidence type="ECO:0000256" key="7">
    <source>
        <dbReference type="HAMAP-Rule" id="MF_00208"/>
    </source>
</evidence>
<dbReference type="GO" id="GO:0051301">
    <property type="term" value="P:cell division"/>
    <property type="evidence" value="ECO:0007669"/>
    <property type="project" value="UniProtKB-KW"/>
</dbReference>
<feature type="binding site" evidence="7">
    <location>
        <position position="479"/>
    </location>
    <ligand>
        <name>meso-2,6-diaminopimelate</name>
        <dbReference type="ChEBI" id="CHEBI:57791"/>
    </ligand>
</feature>
<evidence type="ECO:0000259" key="9">
    <source>
        <dbReference type="Pfam" id="PF01225"/>
    </source>
</evidence>
<dbReference type="AlphaFoldDB" id="A0A3A3GRV2"/>
<keyword evidence="3 7" id="KW-0133">Cell shape</keyword>
<dbReference type="Gene3D" id="3.90.190.20">
    <property type="entry name" value="Mur ligase, C-terminal domain"/>
    <property type="match status" value="1"/>
</dbReference>
<dbReference type="Proteomes" id="UP000266327">
    <property type="component" value="Unassembled WGS sequence"/>
</dbReference>
<evidence type="ECO:0000256" key="5">
    <source>
        <dbReference type="ARBA" id="ARBA00023306"/>
    </source>
</evidence>
<name>A0A3A3GRV2_9BURK</name>
<dbReference type="GO" id="GO:0008360">
    <property type="term" value="P:regulation of cell shape"/>
    <property type="evidence" value="ECO:0007669"/>
    <property type="project" value="UniProtKB-KW"/>
</dbReference>
<dbReference type="SUPFAM" id="SSF53244">
    <property type="entry name" value="MurD-like peptide ligases, peptide-binding domain"/>
    <property type="match status" value="1"/>
</dbReference>
<keyword evidence="7" id="KW-0547">Nucleotide-binding</keyword>
<gene>
    <name evidence="7" type="primary">murE</name>
    <name evidence="12" type="ORF">D3878_20595</name>
</gene>
<sequence length="511" mass="53945">MTSPTPLLDQIVAWLQATAPAAQLVADSRAITAGDVFFAYPGEAADGRRFIAQAIAAGAAAVVYEAEEFEWDGNWTVPQLAVAGLKYLAGEIASGFYGQPERDMFVVAVTGTNGKTSCTQWLGAALSRLGTPTGVVGTLGTGIYRGGAALDFAVTGNTTPDALLLQASLKQMREEGASALAIEASSIGLLQRRMAGMHVDVAVFTNLTRDHLDYHGDMAAYEASKAALFDWPGLQHAVINLDDEMGMRLVQRLRGNASPATLIGYSISGKTAADVAVLQAEQIRTSHAGTTFALSSPFGSAQVKIQLVGHFNVSNVLAIIATLLARGVEWRLAITTVEALTAVPGRMQQLGGQDAPLVVIDYAHTPDALEKTLAALRPIAQERHGALWCVFGCGGDRDPGKRPQMGKVSLLADHVVVTSDNPRSEAPADIIAQIMQGMEGLENMKHTPLAIEDRAGAILWAVKHAEKNDVILLAGKGHETMQEIKGRKLPFLDADHAALALATRAMQGGGS</sequence>
<dbReference type="InterPro" id="IPR000713">
    <property type="entry name" value="Mur_ligase_N"/>
</dbReference>
<dbReference type="SUPFAM" id="SSF53623">
    <property type="entry name" value="MurD-like peptide ligases, catalytic domain"/>
    <property type="match status" value="1"/>
</dbReference>
<evidence type="ECO:0000256" key="3">
    <source>
        <dbReference type="ARBA" id="ARBA00022960"/>
    </source>
</evidence>
<organism evidence="12 13">
    <name type="scientific">Noviherbaspirillum sedimenti</name>
    <dbReference type="NCBI Taxonomy" id="2320865"/>
    <lineage>
        <taxon>Bacteria</taxon>
        <taxon>Pseudomonadati</taxon>
        <taxon>Pseudomonadota</taxon>
        <taxon>Betaproteobacteria</taxon>
        <taxon>Burkholderiales</taxon>
        <taxon>Oxalobacteraceae</taxon>
        <taxon>Noviherbaspirillum</taxon>
    </lineage>
</organism>
<feature type="binding site" evidence="7">
    <location>
        <begin position="111"/>
        <end position="117"/>
    </location>
    <ligand>
        <name>ATP</name>
        <dbReference type="ChEBI" id="CHEBI:30616"/>
    </ligand>
</feature>
<feature type="modified residue" description="N6-carboxylysine" evidence="7">
    <location>
        <position position="225"/>
    </location>
</feature>
<comment type="function">
    <text evidence="7">Catalyzes the addition of meso-diaminopimelic acid to the nucleotide precursor UDP-N-acetylmuramoyl-L-alanyl-D-glutamate (UMAG) in the biosynthesis of bacterial cell-wall peptidoglycan.</text>
</comment>
<dbReference type="SUPFAM" id="SSF63418">
    <property type="entry name" value="MurE/MurF N-terminal domain"/>
    <property type="match status" value="1"/>
</dbReference>
<evidence type="ECO:0000256" key="4">
    <source>
        <dbReference type="ARBA" id="ARBA00022984"/>
    </source>
</evidence>
<evidence type="ECO:0000256" key="8">
    <source>
        <dbReference type="RuleBase" id="RU004135"/>
    </source>
</evidence>
<keyword evidence="7" id="KW-0460">Magnesium</keyword>
<dbReference type="Gene3D" id="3.40.1190.10">
    <property type="entry name" value="Mur-like, catalytic domain"/>
    <property type="match status" value="1"/>
</dbReference>
<comment type="similarity">
    <text evidence="1 7">Belongs to the MurCDEF family. MurE subfamily.</text>
</comment>
<dbReference type="GO" id="GO:0008765">
    <property type="term" value="F:UDP-N-acetylmuramoylalanyl-D-glutamate-2,6-diaminopimelate ligase activity"/>
    <property type="evidence" value="ECO:0007669"/>
    <property type="project" value="UniProtKB-UniRule"/>
</dbReference>
<feature type="binding site" evidence="7">
    <location>
        <begin position="158"/>
        <end position="159"/>
    </location>
    <ligand>
        <name>UDP-N-acetyl-alpha-D-muramoyl-L-alanyl-D-glutamate</name>
        <dbReference type="ChEBI" id="CHEBI:83900"/>
    </ligand>
</feature>
<dbReference type="PANTHER" id="PTHR23135:SF4">
    <property type="entry name" value="UDP-N-ACETYLMURAMOYL-L-ALANYL-D-GLUTAMATE--2,6-DIAMINOPIMELATE LIGASE MURE HOMOLOG, CHLOROPLASTIC"/>
    <property type="match status" value="1"/>
</dbReference>
<comment type="caution">
    <text evidence="7">Lacks conserved residue(s) required for the propagation of feature annotation.</text>
</comment>
<feature type="domain" description="Mur ligase central" evidence="11">
    <location>
        <begin position="109"/>
        <end position="322"/>
    </location>
</feature>
<dbReference type="Pfam" id="PF02875">
    <property type="entry name" value="Mur_ligase_C"/>
    <property type="match status" value="1"/>
</dbReference>
<dbReference type="GO" id="GO:0071555">
    <property type="term" value="P:cell wall organization"/>
    <property type="evidence" value="ECO:0007669"/>
    <property type="project" value="UniProtKB-KW"/>
</dbReference>
<dbReference type="HAMAP" id="MF_00208">
    <property type="entry name" value="MurE"/>
    <property type="match status" value="1"/>
</dbReference>
<keyword evidence="7" id="KW-0067">ATP-binding</keyword>
<dbReference type="EC" id="6.3.2.13" evidence="7"/>
<dbReference type="Gene3D" id="3.40.1390.10">
    <property type="entry name" value="MurE/MurF, N-terminal domain"/>
    <property type="match status" value="1"/>
</dbReference>
<dbReference type="GO" id="GO:0009252">
    <property type="term" value="P:peptidoglycan biosynthetic process"/>
    <property type="evidence" value="ECO:0007669"/>
    <property type="project" value="UniProtKB-UniRule"/>
</dbReference>
<feature type="domain" description="Mur ligase N-terminal catalytic" evidence="9">
    <location>
        <begin position="26"/>
        <end position="97"/>
    </location>
</feature>
<dbReference type="NCBIfam" id="TIGR01085">
    <property type="entry name" value="murE"/>
    <property type="match status" value="1"/>
</dbReference>
<dbReference type="InterPro" id="IPR013221">
    <property type="entry name" value="Mur_ligase_cen"/>
</dbReference>
<dbReference type="PANTHER" id="PTHR23135">
    <property type="entry name" value="MUR LIGASE FAMILY MEMBER"/>
    <property type="match status" value="1"/>
</dbReference>
<comment type="caution">
    <text evidence="12">The sequence shown here is derived from an EMBL/GenBank/DDBJ whole genome shotgun (WGS) entry which is preliminary data.</text>
</comment>
<feature type="domain" description="Mur ligase C-terminal" evidence="10">
    <location>
        <begin position="345"/>
        <end position="477"/>
    </location>
</feature>
<comment type="PTM">
    <text evidence="7">Carboxylation is probably crucial for Mg(2+) binding and, consequently, for the gamma-phosphate positioning of ATP.</text>
</comment>
<proteinExistence type="inferred from homology"/>
<dbReference type="InterPro" id="IPR005761">
    <property type="entry name" value="UDP-N-AcMur-Glu-dNH2Pim_ligase"/>
</dbReference>
<comment type="catalytic activity">
    <reaction evidence="7">
        <text>UDP-N-acetyl-alpha-D-muramoyl-L-alanyl-D-glutamate + meso-2,6-diaminopimelate + ATP = UDP-N-acetyl-alpha-D-muramoyl-L-alanyl-gamma-D-glutamyl-meso-2,6-diaminopimelate + ADP + phosphate + H(+)</text>
        <dbReference type="Rhea" id="RHEA:23676"/>
        <dbReference type="ChEBI" id="CHEBI:15378"/>
        <dbReference type="ChEBI" id="CHEBI:30616"/>
        <dbReference type="ChEBI" id="CHEBI:43474"/>
        <dbReference type="ChEBI" id="CHEBI:57791"/>
        <dbReference type="ChEBI" id="CHEBI:83900"/>
        <dbReference type="ChEBI" id="CHEBI:83905"/>
        <dbReference type="ChEBI" id="CHEBI:456216"/>
        <dbReference type="EC" id="6.3.2.13"/>
    </reaction>
</comment>
<feature type="short sequence motif" description="Meso-diaminopimelate recognition motif" evidence="7">
    <location>
        <begin position="420"/>
        <end position="423"/>
    </location>
</feature>
<evidence type="ECO:0000256" key="6">
    <source>
        <dbReference type="ARBA" id="ARBA00023316"/>
    </source>
</evidence>
<dbReference type="UniPathway" id="UPA00219"/>
<dbReference type="NCBIfam" id="NF001126">
    <property type="entry name" value="PRK00139.1-4"/>
    <property type="match status" value="1"/>
</dbReference>
<feature type="binding site" evidence="7">
    <location>
        <position position="28"/>
    </location>
    <ligand>
        <name>UDP-N-acetyl-alpha-D-muramoyl-L-alanyl-D-glutamate</name>
        <dbReference type="ChEBI" id="CHEBI:83900"/>
    </ligand>
</feature>
<evidence type="ECO:0000313" key="12">
    <source>
        <dbReference type="EMBL" id="RJG03690.1"/>
    </source>
</evidence>